<reference evidence="2" key="1">
    <citation type="submission" date="2019-10" db="EMBL/GenBank/DDBJ databases">
        <title>Complete Genome Sequence of Bradyrhizobium betae type strain PL7HG1T.</title>
        <authorList>
            <person name="Bromfield E.S.P."/>
            <person name="Cloutier S."/>
        </authorList>
    </citation>
    <scope>NUCLEOTIDE SEQUENCE [LARGE SCALE GENOMIC DNA]</scope>
    <source>
        <strain evidence="2">PL7HG1</strain>
    </source>
</reference>
<name>A0A5P6NYB9_9BRAD</name>
<dbReference type="OrthoDB" id="8251894at2"/>
<evidence type="ECO:0008006" key="3">
    <source>
        <dbReference type="Google" id="ProtNLM"/>
    </source>
</evidence>
<protein>
    <recommendedName>
        <fullName evidence="3">DUF945 domain-containing protein</fullName>
    </recommendedName>
</protein>
<accession>A0A5P6NYB9</accession>
<dbReference type="EMBL" id="CP044543">
    <property type="protein sequence ID" value="QFI71061.1"/>
    <property type="molecule type" value="Genomic_DNA"/>
</dbReference>
<organism evidence="1 2">
    <name type="scientific">Bradyrhizobium betae</name>
    <dbReference type="NCBI Taxonomy" id="244734"/>
    <lineage>
        <taxon>Bacteria</taxon>
        <taxon>Pseudomonadati</taxon>
        <taxon>Pseudomonadota</taxon>
        <taxon>Alphaproteobacteria</taxon>
        <taxon>Hyphomicrobiales</taxon>
        <taxon>Nitrobacteraceae</taxon>
        <taxon>Bradyrhizobium</taxon>
    </lineage>
</organism>
<dbReference type="KEGG" id="bbet:F8237_00950"/>
<dbReference type="Proteomes" id="UP000325641">
    <property type="component" value="Chromosome"/>
</dbReference>
<evidence type="ECO:0000313" key="2">
    <source>
        <dbReference type="Proteomes" id="UP000325641"/>
    </source>
</evidence>
<gene>
    <name evidence="1" type="ORF">F8237_00950</name>
</gene>
<evidence type="ECO:0000313" key="1">
    <source>
        <dbReference type="EMBL" id="QFI71061.1"/>
    </source>
</evidence>
<proteinExistence type="predicted"/>
<dbReference type="AlphaFoldDB" id="A0A5P6NYB9"/>
<dbReference type="RefSeq" id="WP_151641978.1">
    <property type="nucleotide sequence ID" value="NZ_CP044543.1"/>
</dbReference>
<sequence length="656" mass="69722">MKRILIGLILAAVLAAGGWFGFNLYAKHRAISQVETVFEQIRSSGGKASHGKVEFDLMSRTLTIEDIAVTPGGQPQAQIKIAGIQATGVRQIDDSRFSADSIDITGFDVALDQVGQAKVKASYKIPQLTMRDYAGPLHTGTAPANGSLIELYRYVLGQYASVTASSLMAPTLTVSFDSGSGPGGSGEITYSGLAIQNLRRGKIDAAKADRAAISIDVKQPGKPDKMTGEVSNLLVNDFDATAIIAALDPKTSSDETYHRVYRQVSAGPYTIKTVQGMRIDIDGFVMEDIDVQPSKFRLADRFDALSRAQSSVPTPAQSREMLEKLAGIYEGVRIGKAEVSKISIGTPQGTGKVNAIRYREGEFAIEGVDTPSPQGQFKMERFALKSFSAANLMRWGAGLSNPGQTPSPEQMLGLFSVLEGAEIKGVVSPFKNTRQSVTIDTISLNWGQLVGSIPSKANLVVKMVTPTDPTSPAQRTLIMAGVDKLAIDLDLGAAWTESSGAFALAPATIDLGNLARAQARLALANVPRGLFTTDPAQAMGQAAQIETGAIELSLRDSGVVDLVVAQFSRMQNVSRDAARSAIVEMIRAQGEKFTAGNLDAKAAIDALAGFVETSGQTLTIKLTPRAKVPLMQLLQLTQTAPENALAQFRIEASTGL</sequence>